<evidence type="ECO:0000313" key="1">
    <source>
        <dbReference type="EMBL" id="EKC75479.1"/>
    </source>
</evidence>
<comment type="caution">
    <text evidence="1">The sequence shown here is derived from an EMBL/GenBank/DDBJ whole genome shotgun (WGS) entry which is preliminary data.</text>
</comment>
<dbReference type="EMBL" id="AJWY01003392">
    <property type="protein sequence ID" value="EKC75479.1"/>
    <property type="molecule type" value="Genomic_DNA"/>
</dbReference>
<sequence length="31" mass="3706">MIAYTEGRLKHYRVDKMRKVELLPDTEREGA</sequence>
<dbReference type="AlphaFoldDB" id="K1U633"/>
<name>K1U633_9ZZZZ</name>
<accession>K1U633</accession>
<organism evidence="1">
    <name type="scientific">human gut metagenome</name>
    <dbReference type="NCBI Taxonomy" id="408170"/>
    <lineage>
        <taxon>unclassified sequences</taxon>
        <taxon>metagenomes</taxon>
        <taxon>organismal metagenomes</taxon>
    </lineage>
</organism>
<gene>
    <name evidence="1" type="ORF">LEA_05183</name>
</gene>
<feature type="non-terminal residue" evidence="1">
    <location>
        <position position="31"/>
    </location>
</feature>
<protein>
    <submittedName>
        <fullName evidence="1">Uncharacterized protein</fullName>
    </submittedName>
</protein>
<proteinExistence type="predicted"/>
<reference evidence="1" key="1">
    <citation type="journal article" date="2013" name="Environ. Microbiol.">
        <title>Microbiota from the distal guts of lean and obese adolescents exhibit partial functional redundancy besides clear differences in community structure.</title>
        <authorList>
            <person name="Ferrer M."/>
            <person name="Ruiz A."/>
            <person name="Lanza F."/>
            <person name="Haange S.B."/>
            <person name="Oberbach A."/>
            <person name="Till H."/>
            <person name="Bargiela R."/>
            <person name="Campoy C."/>
            <person name="Segura M.T."/>
            <person name="Richter M."/>
            <person name="von Bergen M."/>
            <person name="Seifert J."/>
            <person name="Suarez A."/>
        </authorList>
    </citation>
    <scope>NUCLEOTIDE SEQUENCE</scope>
</reference>